<dbReference type="EMBL" id="JMZZ02000214">
    <property type="protein sequence ID" value="KFX73643.1"/>
    <property type="molecule type" value="Genomic_DNA"/>
</dbReference>
<evidence type="ECO:0000256" key="1">
    <source>
        <dbReference type="ARBA" id="ARBA00022490"/>
    </source>
</evidence>
<feature type="domain" description="D-isomer specific 2-hydroxyacid dehydrogenase catalytic" evidence="6">
    <location>
        <begin position="10"/>
        <end position="280"/>
    </location>
</feature>
<dbReference type="InterPro" id="IPR020921">
    <property type="entry name" value="Erythronate-4-P_DHase"/>
</dbReference>
<feature type="binding site" evidence="5">
    <location>
        <position position="258"/>
    </location>
    <ligand>
        <name>NAD(+)</name>
        <dbReference type="ChEBI" id="CHEBI:57540"/>
    </ligand>
</feature>
<comment type="subunit">
    <text evidence="5">Homodimer.</text>
</comment>
<dbReference type="AlphaFoldDB" id="A0A0I9S706"/>
<dbReference type="GO" id="GO:0046983">
    <property type="term" value="F:protein dimerization activity"/>
    <property type="evidence" value="ECO:0007669"/>
    <property type="project" value="InterPro"/>
</dbReference>
<dbReference type="CDD" id="cd12158">
    <property type="entry name" value="ErythrP_dh"/>
    <property type="match status" value="1"/>
</dbReference>
<dbReference type="NCBIfam" id="NF001309">
    <property type="entry name" value="PRK00257.1"/>
    <property type="match status" value="1"/>
</dbReference>
<evidence type="ECO:0000256" key="5">
    <source>
        <dbReference type="HAMAP-Rule" id="MF_01825"/>
    </source>
</evidence>
<dbReference type="Gene3D" id="3.30.1370.170">
    <property type="match status" value="1"/>
</dbReference>
<feature type="binding site" evidence="5">
    <location>
        <position position="147"/>
    </location>
    <ligand>
        <name>NAD(+)</name>
        <dbReference type="ChEBI" id="CHEBI:57540"/>
    </ligand>
</feature>
<dbReference type="HAMAP" id="MF_01825">
    <property type="entry name" value="PdxB"/>
    <property type="match status" value="1"/>
</dbReference>
<feature type="active site" description="Proton donor" evidence="5">
    <location>
        <position position="255"/>
    </location>
</feature>
<dbReference type="InterPro" id="IPR006140">
    <property type="entry name" value="D-isomer_DH_NAD-bd"/>
</dbReference>
<dbReference type="PANTHER" id="PTHR43761:SF1">
    <property type="entry name" value="D-ISOMER SPECIFIC 2-HYDROXYACID DEHYDROGENASE CATALYTIC DOMAIN-CONTAINING PROTEIN-RELATED"/>
    <property type="match status" value="1"/>
</dbReference>
<dbReference type="GO" id="GO:0005737">
    <property type="term" value="C:cytoplasm"/>
    <property type="evidence" value="ECO:0007669"/>
    <property type="project" value="UniProtKB-SubCell"/>
</dbReference>
<dbReference type="SUPFAM" id="SSF52283">
    <property type="entry name" value="Formate/glycerate dehydrogenase catalytic domain-like"/>
    <property type="match status" value="1"/>
</dbReference>
<organism evidence="8">
    <name type="scientific">Bacteroides fragilis</name>
    <dbReference type="NCBI Taxonomy" id="817"/>
    <lineage>
        <taxon>Bacteria</taxon>
        <taxon>Pseudomonadati</taxon>
        <taxon>Bacteroidota</taxon>
        <taxon>Bacteroidia</taxon>
        <taxon>Bacteroidales</taxon>
        <taxon>Bacteroidaceae</taxon>
        <taxon>Bacteroides</taxon>
    </lineage>
</organism>
<evidence type="ECO:0000256" key="4">
    <source>
        <dbReference type="ARBA" id="ARBA00023096"/>
    </source>
</evidence>
<comment type="similarity">
    <text evidence="5">Belongs to the D-isomer specific 2-hydroxyacid dehydrogenase family. PdxB subfamily.</text>
</comment>
<dbReference type="EC" id="1.1.1.290" evidence="5"/>
<comment type="catalytic activity">
    <reaction evidence="5">
        <text>4-phospho-D-erythronate + NAD(+) = (R)-3-hydroxy-2-oxo-4-phosphooxybutanoate + NADH + H(+)</text>
        <dbReference type="Rhea" id="RHEA:18829"/>
        <dbReference type="ChEBI" id="CHEBI:15378"/>
        <dbReference type="ChEBI" id="CHEBI:57540"/>
        <dbReference type="ChEBI" id="CHEBI:57945"/>
        <dbReference type="ChEBI" id="CHEBI:58538"/>
        <dbReference type="ChEBI" id="CHEBI:58766"/>
        <dbReference type="EC" id="1.1.1.290"/>
    </reaction>
</comment>
<reference evidence="8" key="1">
    <citation type="book" date="2014" name="THE 24TH EUROPEAN CONGRESS OF CLINICAL MICROBIOLOGY AND INFECTIOUS DISEASES" publisher="ECCMID 2014" city="Barcelona, Spain">
        <title>Identification of resistance genes in three multidrug-resistant Bacteroides fragilis isolates by whole genome sequencing.</title>
        <editorList>
            <person name="Unknown"/>
            <person name="A."/>
        </editorList>
        <authorList>
            <person name="Sydenham T.V."/>
            <person name="Hasman H."/>
            <person name="Wang M."/>
            <person name="Soki J."/>
            <person name="Nagy E."/>
            <person name="Justesen U.S."/>
        </authorList>
    </citation>
    <scope>NUCLEOTIDE SEQUENCE</scope>
    <source>
        <strain evidence="8">DCMOUH0018B</strain>
    </source>
</reference>
<dbReference type="GO" id="GO:0051287">
    <property type="term" value="F:NAD binding"/>
    <property type="evidence" value="ECO:0007669"/>
    <property type="project" value="InterPro"/>
</dbReference>
<dbReference type="GO" id="GO:0008615">
    <property type="term" value="P:pyridoxine biosynthetic process"/>
    <property type="evidence" value="ECO:0007669"/>
    <property type="project" value="UniProtKB-UniRule"/>
</dbReference>
<name>A0A0I9S706_BACFG</name>
<dbReference type="InterPro" id="IPR006139">
    <property type="entry name" value="D-isomer_2_OHA_DH_cat_dom"/>
</dbReference>
<dbReference type="GO" id="GO:0033711">
    <property type="term" value="F:4-phosphoerythronate dehydrogenase activity"/>
    <property type="evidence" value="ECO:0007669"/>
    <property type="project" value="UniProtKB-EC"/>
</dbReference>
<feature type="binding site" evidence="5">
    <location>
        <position position="67"/>
    </location>
    <ligand>
        <name>substrate</name>
    </ligand>
</feature>
<feature type="domain" description="D-isomer specific 2-hydroxyacid dehydrogenase NAD-binding" evidence="7">
    <location>
        <begin position="108"/>
        <end position="257"/>
    </location>
</feature>
<evidence type="ECO:0000313" key="8">
    <source>
        <dbReference type="EMBL" id="KFX73643.1"/>
    </source>
</evidence>
<keyword evidence="2 5" id="KW-0560">Oxidoreductase</keyword>
<feature type="binding site" evidence="5">
    <location>
        <position position="46"/>
    </location>
    <ligand>
        <name>substrate</name>
    </ligand>
</feature>
<dbReference type="InterPro" id="IPR029753">
    <property type="entry name" value="D-isomer_DH_CS"/>
</dbReference>
<dbReference type="Gene3D" id="3.40.50.720">
    <property type="entry name" value="NAD(P)-binding Rossmann-like Domain"/>
    <property type="match status" value="2"/>
</dbReference>
<dbReference type="RefSeq" id="WP_044301384.1">
    <property type="nucleotide sequence ID" value="NZ_CAEUHN010000001.1"/>
</dbReference>
<feature type="binding site" evidence="5">
    <location>
        <position position="259"/>
    </location>
    <ligand>
        <name>substrate</name>
    </ligand>
</feature>
<accession>A0A0I9S706</accession>
<dbReference type="InterPro" id="IPR036291">
    <property type="entry name" value="NAD(P)-bd_dom_sf"/>
</dbReference>
<dbReference type="SUPFAM" id="SSF51735">
    <property type="entry name" value="NAD(P)-binding Rossmann-fold domains"/>
    <property type="match status" value="1"/>
</dbReference>
<comment type="subcellular location">
    <subcellularLocation>
        <location evidence="5">Cytoplasm</location>
    </subcellularLocation>
</comment>
<dbReference type="Pfam" id="PF00389">
    <property type="entry name" value="2-Hacid_dh"/>
    <property type="match status" value="1"/>
</dbReference>
<keyword evidence="1 5" id="KW-0963">Cytoplasm</keyword>
<evidence type="ECO:0000256" key="2">
    <source>
        <dbReference type="ARBA" id="ARBA00023002"/>
    </source>
</evidence>
<feature type="active site" evidence="5">
    <location>
        <position position="209"/>
    </location>
</feature>
<dbReference type="PROSITE" id="PS00671">
    <property type="entry name" value="D_2_HYDROXYACID_DH_3"/>
    <property type="match status" value="1"/>
</dbReference>
<comment type="caution">
    <text evidence="8">The sequence shown here is derived from an EMBL/GenBank/DDBJ whole genome shotgun (WGS) entry which is preliminary data.</text>
</comment>
<sequence>MKVIVDNKIPYIKEAIEQIADEVVYAPGKDFTPELIHDADALIIRTRTHCNRSLLAGSKVKFIATATIGFDHIDTAYCREAGITWTNAPGCNSASVAQYIQSALFILQQTHAMKLHQMTIGIVGVGNVGSKVADVARKLGMRVMLNDLPRAEKEESTMFTTLENIAKECDIITFHVPLYKEGKYKTYHLADKHFFRSLKKGAIVMNTSRGEVIETEALLDALQSGTLSDAVIDVWEHEPDINLKLLEKVIIGTPHIAGYSADGKANATRMSLEALCRFFRIEAGYQIAPPEPENKIISATTYEAASLQIYDPRRDSDALKTHPKLFEQLRGDYPLRREEGAYKINIS</sequence>
<proteinExistence type="inferred from homology"/>
<feature type="active site" evidence="5">
    <location>
        <position position="238"/>
    </location>
</feature>
<comment type="pathway">
    <text evidence="5">Cofactor biosynthesis; pyridoxine 5'-phosphate biosynthesis; pyridoxine 5'-phosphate from D-erythrose 4-phosphate: step 2/5.</text>
</comment>
<evidence type="ECO:0000256" key="3">
    <source>
        <dbReference type="ARBA" id="ARBA00023027"/>
    </source>
</evidence>
<reference evidence="8" key="2">
    <citation type="submission" date="2014-07" db="EMBL/GenBank/DDBJ databases">
        <title>Genetics and epidemiology of antimicrobial resistance in B. fragilis group.</title>
        <authorList>
            <person name="Sydenham T.V."/>
            <person name="Hasman H."/>
            <person name="Kemp M."/>
            <person name="Justesen U.S."/>
        </authorList>
    </citation>
    <scope>NUCLEOTIDE SEQUENCE [LARGE SCALE GENOMIC DNA]</scope>
    <source>
        <strain evidence="8">DCMOUH0018B</strain>
    </source>
</reference>
<dbReference type="InterPro" id="IPR050418">
    <property type="entry name" value="D-iso_2-hydroxyacid_DH_PdxB"/>
</dbReference>
<dbReference type="InterPro" id="IPR038251">
    <property type="entry name" value="PdxB_dimer_sf"/>
</dbReference>
<comment type="caution">
    <text evidence="5">Lacks conserved residue(s) required for the propagation of feature annotation.</text>
</comment>
<evidence type="ECO:0000259" key="6">
    <source>
        <dbReference type="Pfam" id="PF00389"/>
    </source>
</evidence>
<dbReference type="PATRIC" id="fig|817.53.peg.3485"/>
<keyword evidence="4 5" id="KW-0664">Pyridoxine biosynthesis</keyword>
<dbReference type="Pfam" id="PF02826">
    <property type="entry name" value="2-Hacid_dh_C"/>
    <property type="match status" value="1"/>
</dbReference>
<gene>
    <name evidence="5" type="primary">pdxB</name>
    <name evidence="8" type="ORF">EE52_0216895</name>
</gene>
<dbReference type="PANTHER" id="PTHR43761">
    <property type="entry name" value="D-ISOMER SPECIFIC 2-HYDROXYACID DEHYDROGENASE FAMILY PROTEIN (AFU_ORTHOLOGUE AFUA_1G13630)"/>
    <property type="match status" value="1"/>
</dbReference>
<evidence type="ECO:0000259" key="7">
    <source>
        <dbReference type="Pfam" id="PF02826"/>
    </source>
</evidence>
<protein>
    <recommendedName>
        <fullName evidence="5">Erythronate-4-phosphate dehydrogenase</fullName>
        <ecNumber evidence="5">1.1.1.290</ecNumber>
    </recommendedName>
</protein>
<keyword evidence="3 5" id="KW-0520">NAD</keyword>
<feature type="binding site" evidence="5">
    <location>
        <position position="233"/>
    </location>
    <ligand>
        <name>NAD(+)</name>
        <dbReference type="ChEBI" id="CHEBI:57540"/>
    </ligand>
</feature>
<dbReference type="UniPathway" id="UPA00244">
    <property type="reaction ID" value="UER00310"/>
</dbReference>
<comment type="function">
    <text evidence="5">Catalyzes the oxidation of erythronate-4-phosphate to 3-hydroxy-2-oxo-4-phosphonooxybutanoate.</text>
</comment>